<dbReference type="PANTHER" id="PTHR42923">
    <property type="entry name" value="PROTOPORPHYRINOGEN OXIDASE"/>
    <property type="match status" value="1"/>
</dbReference>
<dbReference type="AlphaFoldDB" id="A0A7W8HI70"/>
<name>A0A7W8HI70_9BURK</name>
<dbReference type="InterPro" id="IPR002937">
    <property type="entry name" value="Amino_oxidase"/>
</dbReference>
<dbReference type="InterPro" id="IPR036188">
    <property type="entry name" value="FAD/NAD-bd_sf"/>
</dbReference>
<reference evidence="3 4" key="1">
    <citation type="submission" date="2020-08" db="EMBL/GenBank/DDBJ databases">
        <title>Genomic Encyclopedia of Type Strains, Phase IV (KMG-IV): sequencing the most valuable type-strain genomes for metagenomic binning, comparative biology and taxonomic classification.</title>
        <authorList>
            <person name="Goeker M."/>
        </authorList>
    </citation>
    <scope>NUCLEOTIDE SEQUENCE [LARGE SCALE GENOMIC DNA]</scope>
    <source>
        <strain evidence="3 4">DSM 29781</strain>
    </source>
</reference>
<organism evidence="3 4">
    <name type="scientific">Quisquiliibacterium transsilvanicum</name>
    <dbReference type="NCBI Taxonomy" id="1549638"/>
    <lineage>
        <taxon>Bacteria</taxon>
        <taxon>Pseudomonadati</taxon>
        <taxon>Pseudomonadota</taxon>
        <taxon>Betaproteobacteria</taxon>
        <taxon>Burkholderiales</taxon>
        <taxon>Burkholderiaceae</taxon>
        <taxon>Quisquiliibacterium</taxon>
    </lineage>
</organism>
<proteinExistence type="predicted"/>
<keyword evidence="4" id="KW-1185">Reference proteome</keyword>
<dbReference type="Pfam" id="PF01593">
    <property type="entry name" value="Amino_oxidase"/>
    <property type="match status" value="1"/>
</dbReference>
<dbReference type="PANTHER" id="PTHR42923:SF17">
    <property type="entry name" value="AMINE OXIDASE DOMAIN-CONTAINING PROTEIN"/>
    <property type="match status" value="1"/>
</dbReference>
<dbReference type="SUPFAM" id="SSF51905">
    <property type="entry name" value="FAD/NAD(P)-binding domain"/>
    <property type="match status" value="1"/>
</dbReference>
<feature type="region of interest" description="Disordered" evidence="1">
    <location>
        <begin position="1"/>
        <end position="20"/>
    </location>
</feature>
<dbReference type="FunFam" id="1.10.405.20:FF:000001">
    <property type="entry name" value="Amine oxidase"/>
    <property type="match status" value="1"/>
</dbReference>
<dbReference type="EMBL" id="JACHGB010000005">
    <property type="protein sequence ID" value="MBB5272480.1"/>
    <property type="molecule type" value="Genomic_DNA"/>
</dbReference>
<evidence type="ECO:0000259" key="2">
    <source>
        <dbReference type="Pfam" id="PF01593"/>
    </source>
</evidence>
<accession>A0A7W8HI70</accession>
<protein>
    <submittedName>
        <fullName evidence="3">Putative NAD/FAD-binding protein</fullName>
    </submittedName>
</protein>
<dbReference type="InterPro" id="IPR050464">
    <property type="entry name" value="Zeta_carotene_desat/Oxidored"/>
</dbReference>
<evidence type="ECO:0000256" key="1">
    <source>
        <dbReference type="SAM" id="MobiDB-lite"/>
    </source>
</evidence>
<feature type="domain" description="Amine oxidase" evidence="2">
    <location>
        <begin position="34"/>
        <end position="325"/>
    </location>
</feature>
<gene>
    <name evidence="3" type="ORF">HNQ70_002503</name>
</gene>
<comment type="caution">
    <text evidence="3">The sequence shown here is derived from an EMBL/GenBank/DDBJ whole genome shotgun (WGS) entry which is preliminary data.</text>
</comment>
<dbReference type="GO" id="GO:0016491">
    <property type="term" value="F:oxidoreductase activity"/>
    <property type="evidence" value="ECO:0007669"/>
    <property type="project" value="InterPro"/>
</dbReference>
<dbReference type="Gene3D" id="3.30.70.1990">
    <property type="match status" value="1"/>
</dbReference>
<evidence type="ECO:0000313" key="4">
    <source>
        <dbReference type="Proteomes" id="UP000532440"/>
    </source>
</evidence>
<evidence type="ECO:0000313" key="3">
    <source>
        <dbReference type="EMBL" id="MBB5272480.1"/>
    </source>
</evidence>
<dbReference type="Proteomes" id="UP000532440">
    <property type="component" value="Unassembled WGS sequence"/>
</dbReference>
<dbReference type="Gene3D" id="1.10.405.20">
    <property type="match status" value="1"/>
</dbReference>
<dbReference type="Gene3D" id="3.50.50.60">
    <property type="entry name" value="FAD/NAD(P)-binding domain"/>
    <property type="match status" value="1"/>
</dbReference>
<sequence>MNAPEMRTLPKARSIARQPDRTSAMRIAVIGAGISGLSAALRLSKDHEVTLYEAASAPGGHTNTVDVTLDGHTHPVDTGFLVYNHRTYPELVRLFEELQVPTTPSEMSFSVSLGPHRFEWCGSSLSSLFAQPANAVSPRFWRMLADIVRFNREAGALAVASQADAVATLDEPLGAWLRRRRYSDAFRDAYLLPMAAAIWSCPMKTMLGFPLGSFVRFFQNHGLLQVQDRPQWHTVLGGGREYVRRIVARLDDVRTGTPVTRVTRDGAGVQVQSSAGTERFDHAVFATHSPQTLAMLADADAEERALLGSVSYQPNRAWLHTDTALMPRRRSAWAAWNYLGNGDPAAPEVSVTYWLNRLQPLPFATDVLVSLNPLSEPAPERTIAVFDYEHPVFDRTAVAAQKRLGSIQGRRGTWFAGAWTGYGFHEDGLRSGLDVAARIGAAGAARRAAA</sequence>